<dbReference type="OrthoDB" id="7055905at2"/>
<dbReference type="InterPro" id="IPR002933">
    <property type="entry name" value="Peptidase_M20"/>
</dbReference>
<keyword evidence="6" id="KW-0028">Amino-acid biosynthesis</keyword>
<dbReference type="NCBIfam" id="TIGR01900">
    <property type="entry name" value="dapE-gram_pos"/>
    <property type="match status" value="1"/>
</dbReference>
<gene>
    <name evidence="16" type="ORF">CHO01_08410</name>
    <name evidence="17" type="ORF">HNR08_000620</name>
</gene>
<dbReference type="Gene3D" id="3.30.70.360">
    <property type="match status" value="1"/>
</dbReference>
<dbReference type="PANTHER" id="PTHR43808:SF31">
    <property type="entry name" value="N-ACETYL-L-CITRULLINE DEACETYLASE"/>
    <property type="match status" value="1"/>
</dbReference>
<keyword evidence="7" id="KW-0479">Metal-binding</keyword>
<comment type="catalytic activity">
    <reaction evidence="13">
        <text>N-succinyl-(2S,6S)-2,6-diaminopimelate + H2O = (2S,6S)-2,6-diaminopimelate + succinate</text>
        <dbReference type="Rhea" id="RHEA:22608"/>
        <dbReference type="ChEBI" id="CHEBI:15377"/>
        <dbReference type="ChEBI" id="CHEBI:30031"/>
        <dbReference type="ChEBI" id="CHEBI:57609"/>
        <dbReference type="ChEBI" id="CHEBI:58087"/>
        <dbReference type="EC" id="3.5.1.18"/>
    </reaction>
</comment>
<keyword evidence="18" id="KW-1185">Reference proteome</keyword>
<dbReference type="RefSeq" id="WP_146834058.1">
    <property type="nucleotide sequence ID" value="NZ_BJVQ01000007.1"/>
</dbReference>
<dbReference type="GO" id="GO:0008777">
    <property type="term" value="F:acetylornithine deacetylase activity"/>
    <property type="evidence" value="ECO:0007669"/>
    <property type="project" value="TreeGrafter"/>
</dbReference>
<dbReference type="GO" id="GO:0006526">
    <property type="term" value="P:L-arginine biosynthetic process"/>
    <property type="evidence" value="ECO:0007669"/>
    <property type="project" value="TreeGrafter"/>
</dbReference>
<comment type="cofactor">
    <cofactor evidence="1">
        <name>Co(2+)</name>
        <dbReference type="ChEBI" id="CHEBI:48828"/>
    </cofactor>
</comment>
<dbReference type="InterPro" id="IPR036264">
    <property type="entry name" value="Bact_exopeptidase_dim_dom"/>
</dbReference>
<dbReference type="SUPFAM" id="SSF55031">
    <property type="entry name" value="Bacterial exopeptidase dimerisation domain"/>
    <property type="match status" value="1"/>
</dbReference>
<dbReference type="GO" id="GO:0009014">
    <property type="term" value="F:succinyl-diaminopimelate desuccinylase activity"/>
    <property type="evidence" value="ECO:0007669"/>
    <property type="project" value="UniProtKB-UniRule"/>
</dbReference>
<dbReference type="InterPro" id="IPR050072">
    <property type="entry name" value="Peptidase_M20A"/>
</dbReference>
<keyword evidence="11" id="KW-0457">Lysine biosynthesis</keyword>
<comment type="pathway">
    <text evidence="3">Amino-acid biosynthesis; L-lysine biosynthesis via DAP pathway; LL-2,6-diaminopimelate from (S)-tetrahydrodipicolinate (succinylase route): step 3/3.</text>
</comment>
<evidence type="ECO:0000259" key="15">
    <source>
        <dbReference type="Pfam" id="PF07687"/>
    </source>
</evidence>
<protein>
    <recommendedName>
        <fullName evidence="5 14">Succinyl-diaminopimelate desuccinylase</fullName>
        <ecNumber evidence="5 14">3.5.1.18</ecNumber>
    </recommendedName>
</protein>
<dbReference type="GO" id="GO:0046872">
    <property type="term" value="F:metal ion binding"/>
    <property type="evidence" value="ECO:0007669"/>
    <property type="project" value="UniProtKB-KW"/>
</dbReference>
<dbReference type="GO" id="GO:0009089">
    <property type="term" value="P:lysine biosynthetic process via diaminopimelate"/>
    <property type="evidence" value="ECO:0007669"/>
    <property type="project" value="UniProtKB-UniRule"/>
</dbReference>
<name>A0A511F943_9CELL</name>
<evidence type="ECO:0000313" key="17">
    <source>
        <dbReference type="EMBL" id="MBB5471884.1"/>
    </source>
</evidence>
<dbReference type="Pfam" id="PF07687">
    <property type="entry name" value="M20_dimer"/>
    <property type="match status" value="1"/>
</dbReference>
<evidence type="ECO:0000256" key="6">
    <source>
        <dbReference type="ARBA" id="ARBA00022605"/>
    </source>
</evidence>
<keyword evidence="10" id="KW-0220">Diaminopimelate biosynthesis</keyword>
<evidence type="ECO:0000313" key="18">
    <source>
        <dbReference type="Proteomes" id="UP000321723"/>
    </source>
</evidence>
<dbReference type="PANTHER" id="PTHR43808">
    <property type="entry name" value="ACETYLORNITHINE DEACETYLASE"/>
    <property type="match status" value="1"/>
</dbReference>
<dbReference type="EC" id="3.5.1.18" evidence="5 14"/>
<feature type="domain" description="Peptidase M20 dimerisation" evidence="15">
    <location>
        <begin position="174"/>
        <end position="272"/>
    </location>
</feature>
<evidence type="ECO:0000256" key="7">
    <source>
        <dbReference type="ARBA" id="ARBA00022723"/>
    </source>
</evidence>
<evidence type="ECO:0000256" key="12">
    <source>
        <dbReference type="ARBA" id="ARBA00023285"/>
    </source>
</evidence>
<proteinExistence type="predicted"/>
<comment type="caution">
    <text evidence="16">The sequence shown here is derived from an EMBL/GenBank/DDBJ whole genome shotgun (WGS) entry which is preliminary data.</text>
</comment>
<dbReference type="SUPFAM" id="SSF53187">
    <property type="entry name" value="Zn-dependent exopeptidases"/>
    <property type="match status" value="1"/>
</dbReference>
<dbReference type="GO" id="GO:0019877">
    <property type="term" value="P:diaminopimelate biosynthetic process"/>
    <property type="evidence" value="ECO:0007669"/>
    <property type="project" value="UniProtKB-KW"/>
</dbReference>
<organism evidence="16 18">
    <name type="scientific">Cellulomonas hominis</name>
    <dbReference type="NCBI Taxonomy" id="156981"/>
    <lineage>
        <taxon>Bacteria</taxon>
        <taxon>Bacillati</taxon>
        <taxon>Actinomycetota</taxon>
        <taxon>Actinomycetes</taxon>
        <taxon>Micrococcales</taxon>
        <taxon>Cellulomonadaceae</taxon>
        <taxon>Cellulomonas</taxon>
    </lineage>
</organism>
<evidence type="ECO:0000256" key="14">
    <source>
        <dbReference type="NCBIfam" id="TIGR01900"/>
    </source>
</evidence>
<dbReference type="Proteomes" id="UP000321723">
    <property type="component" value="Unassembled WGS sequence"/>
</dbReference>
<evidence type="ECO:0000256" key="9">
    <source>
        <dbReference type="ARBA" id="ARBA00022833"/>
    </source>
</evidence>
<dbReference type="EMBL" id="JACHDN010000001">
    <property type="protein sequence ID" value="MBB5471884.1"/>
    <property type="molecule type" value="Genomic_DNA"/>
</dbReference>
<dbReference type="Gene3D" id="3.40.630.10">
    <property type="entry name" value="Zn peptidases"/>
    <property type="match status" value="1"/>
</dbReference>
<dbReference type="Pfam" id="PF01546">
    <property type="entry name" value="Peptidase_M20"/>
    <property type="match status" value="1"/>
</dbReference>
<evidence type="ECO:0000256" key="8">
    <source>
        <dbReference type="ARBA" id="ARBA00022801"/>
    </source>
</evidence>
<evidence type="ECO:0000313" key="19">
    <source>
        <dbReference type="Proteomes" id="UP000564629"/>
    </source>
</evidence>
<evidence type="ECO:0000256" key="4">
    <source>
        <dbReference type="ARBA" id="ARBA00011738"/>
    </source>
</evidence>
<dbReference type="AlphaFoldDB" id="A0A511F943"/>
<keyword evidence="8 17" id="KW-0378">Hydrolase</keyword>
<evidence type="ECO:0000256" key="3">
    <source>
        <dbReference type="ARBA" id="ARBA00005130"/>
    </source>
</evidence>
<reference evidence="16 18" key="1">
    <citation type="submission" date="2019-07" db="EMBL/GenBank/DDBJ databases">
        <title>Whole genome shotgun sequence of Cellulomonas hominis NBRC 16055.</title>
        <authorList>
            <person name="Hosoyama A."/>
            <person name="Uohara A."/>
            <person name="Ohji S."/>
            <person name="Ichikawa N."/>
        </authorList>
    </citation>
    <scope>NUCLEOTIDE SEQUENCE [LARGE SCALE GENOMIC DNA]</scope>
    <source>
        <strain evidence="16 18">NBRC 16055</strain>
    </source>
</reference>
<evidence type="ECO:0000256" key="13">
    <source>
        <dbReference type="ARBA" id="ARBA00051301"/>
    </source>
</evidence>
<evidence type="ECO:0000256" key="5">
    <source>
        <dbReference type="ARBA" id="ARBA00011921"/>
    </source>
</evidence>
<keyword evidence="12" id="KW-0170">Cobalt</keyword>
<evidence type="ECO:0000256" key="10">
    <source>
        <dbReference type="ARBA" id="ARBA00022915"/>
    </source>
</evidence>
<keyword evidence="9" id="KW-0862">Zinc</keyword>
<evidence type="ECO:0000256" key="1">
    <source>
        <dbReference type="ARBA" id="ARBA00001941"/>
    </source>
</evidence>
<accession>A0A511F943</accession>
<evidence type="ECO:0000256" key="2">
    <source>
        <dbReference type="ARBA" id="ARBA00001947"/>
    </source>
</evidence>
<comment type="cofactor">
    <cofactor evidence="2">
        <name>Zn(2+)</name>
        <dbReference type="ChEBI" id="CHEBI:29105"/>
    </cofactor>
</comment>
<reference evidence="17 19" key="2">
    <citation type="submission" date="2020-08" db="EMBL/GenBank/DDBJ databases">
        <title>Sequencing the genomes of 1000 actinobacteria strains.</title>
        <authorList>
            <person name="Klenk H.-P."/>
        </authorList>
    </citation>
    <scope>NUCLEOTIDE SEQUENCE [LARGE SCALE GENOMIC DNA]</scope>
    <source>
        <strain evidence="17 19">DSM 9581</strain>
    </source>
</reference>
<dbReference type="EMBL" id="BJVQ01000007">
    <property type="protein sequence ID" value="GEL45725.1"/>
    <property type="molecule type" value="Genomic_DNA"/>
</dbReference>
<dbReference type="Proteomes" id="UP000564629">
    <property type="component" value="Unassembled WGS sequence"/>
</dbReference>
<evidence type="ECO:0000313" key="16">
    <source>
        <dbReference type="EMBL" id="GEL45725.1"/>
    </source>
</evidence>
<sequence>MTTTTPLDLTADLTSLTAAICDIASVSGAEAALADAVEAALRAYPHLEVLRDGDAVVARTHLGRASRVVVAGHLDTVPVADNLPSRLEGDGADAVLWGRGTVDMKGGVAVQLALAAALAEPTRDVTWVFYDHEEVDAALNGLGRIARAHPEWLAADFAVLCEPTDAGLEGGCNGTLRAEVRVPGVAAHSARAWTGVNAIHGAAPVLARLAAYEPASVEVDGLVYREGLNAVLISGGVATNVVPDRCVVTVNYRFAPSRSVAEAEAHVRDLLDGFEVVVTDAAAGARPGLDDPAAAEFAAAVLGVTGGAPAPKYGWTDVARFSALGVPAVNFGPGDPLLAHKDDERLPVAQLALCHDALRAWLTA</sequence>
<dbReference type="InterPro" id="IPR010174">
    <property type="entry name" value="Succinyl-DAP_deSuclase_DapE"/>
</dbReference>
<dbReference type="FunFam" id="3.30.70.360:FF:000011">
    <property type="entry name" value="Succinyl-diaminopimelate desuccinylase"/>
    <property type="match status" value="1"/>
</dbReference>
<comment type="subunit">
    <text evidence="4">Homodimer.</text>
</comment>
<evidence type="ECO:0000256" key="11">
    <source>
        <dbReference type="ARBA" id="ARBA00023154"/>
    </source>
</evidence>
<dbReference type="InterPro" id="IPR011650">
    <property type="entry name" value="Peptidase_M20_dimer"/>
</dbReference>